<dbReference type="AlphaFoldDB" id="A0AAJ1RE09"/>
<evidence type="ECO:0000313" key="3">
    <source>
        <dbReference type="Proteomes" id="UP001167919"/>
    </source>
</evidence>
<accession>A0AAJ1RE09</accession>
<evidence type="ECO:0000256" key="1">
    <source>
        <dbReference type="SAM" id="Phobius"/>
    </source>
</evidence>
<keyword evidence="1" id="KW-0472">Membrane</keyword>
<evidence type="ECO:0000313" key="2">
    <source>
        <dbReference type="EMBL" id="MDN6900191.1"/>
    </source>
</evidence>
<feature type="transmembrane region" description="Helical" evidence="1">
    <location>
        <begin position="290"/>
        <end position="308"/>
    </location>
</feature>
<feature type="transmembrane region" description="Helical" evidence="1">
    <location>
        <begin position="60"/>
        <end position="82"/>
    </location>
</feature>
<gene>
    <name evidence="2" type="ORF">EVC35_04120</name>
</gene>
<reference evidence="2" key="1">
    <citation type="submission" date="2019-01" db="EMBL/GenBank/DDBJ databases">
        <title>Oenococcus sicerae UCMA17102.</title>
        <authorList>
            <person name="Cousin F.J."/>
            <person name="Le Guellec R."/>
            <person name="Cretenet M."/>
        </authorList>
    </citation>
    <scope>NUCLEOTIDE SEQUENCE</scope>
    <source>
        <strain evidence="2">UCMA17102</strain>
    </source>
</reference>
<feature type="transmembrane region" description="Helical" evidence="1">
    <location>
        <begin position="263"/>
        <end position="284"/>
    </location>
</feature>
<name>A0AAJ1RE09_9LACO</name>
<dbReference type="Proteomes" id="UP001167919">
    <property type="component" value="Unassembled WGS sequence"/>
</dbReference>
<feature type="transmembrane region" description="Helical" evidence="1">
    <location>
        <begin position="30"/>
        <end position="54"/>
    </location>
</feature>
<feature type="transmembrane region" description="Helical" evidence="1">
    <location>
        <begin position="102"/>
        <end position="120"/>
    </location>
</feature>
<feature type="transmembrane region" description="Helical" evidence="1">
    <location>
        <begin position="135"/>
        <end position="157"/>
    </location>
</feature>
<dbReference type="EMBL" id="SDWY01000002">
    <property type="protein sequence ID" value="MDN6900191.1"/>
    <property type="molecule type" value="Genomic_DNA"/>
</dbReference>
<feature type="transmembrane region" description="Helical" evidence="1">
    <location>
        <begin position="315"/>
        <end position="334"/>
    </location>
</feature>
<feature type="transmembrane region" description="Helical" evidence="1">
    <location>
        <begin position="340"/>
        <end position="357"/>
    </location>
</feature>
<keyword evidence="1" id="KW-0812">Transmembrane</keyword>
<keyword evidence="1" id="KW-1133">Transmembrane helix</keyword>
<dbReference type="RefSeq" id="WP_301711092.1">
    <property type="nucleotide sequence ID" value="NZ_SDWY01000002.1"/>
</dbReference>
<feature type="transmembrane region" description="Helical" evidence="1">
    <location>
        <begin position="226"/>
        <end position="242"/>
    </location>
</feature>
<sequence>MIYVLMNATFHLSRSSLFFIRTLPFQYPEILVSIAFFKLNTGLILFELVLIVTIPALKLLGLSILLVTAVFVSLHLVFLVWFQGLELVYSIFNNLFKNKTKYATQILDSCWFVFAMVYFFNIRFRIDNWVAAQKISLLSMILLVTLVASLLAIIIILSRLKCPKEIIGHMQSNFVRPLPLRFRAKVSTLPLMAVSRFKLTWYYGIIVLVMCIFSLCYSGWRSMPQTMLFILPFVAVIWSLYADSLLKIRRLFNLYRIYPHVELAFILASLSLLLMPTLVIGLLTGNSWRPYLFGVGLSLAALILGFLFPKSQGNINETISSILTLIIAALLSILVNINSALLPVIFILVILAYYLIYKEEEPTI</sequence>
<comment type="caution">
    <text evidence="2">The sequence shown here is derived from an EMBL/GenBank/DDBJ whole genome shotgun (WGS) entry which is preliminary data.</text>
</comment>
<feature type="transmembrane region" description="Helical" evidence="1">
    <location>
        <begin position="201"/>
        <end position="220"/>
    </location>
</feature>
<proteinExistence type="predicted"/>
<organism evidence="2 3">
    <name type="scientific">Oenococcus sicerae</name>
    <dbReference type="NCBI Taxonomy" id="2203724"/>
    <lineage>
        <taxon>Bacteria</taxon>
        <taxon>Bacillati</taxon>
        <taxon>Bacillota</taxon>
        <taxon>Bacilli</taxon>
        <taxon>Lactobacillales</taxon>
        <taxon>Lactobacillaceae</taxon>
        <taxon>Oenococcus</taxon>
    </lineage>
</organism>
<protein>
    <submittedName>
        <fullName evidence="2">Uncharacterized protein</fullName>
    </submittedName>
</protein>